<dbReference type="GO" id="GO:0005840">
    <property type="term" value="C:ribosome"/>
    <property type="evidence" value="ECO:0007669"/>
    <property type="project" value="UniProtKB-KW"/>
</dbReference>
<dbReference type="GO" id="GO:1990904">
    <property type="term" value="C:ribonucleoprotein complex"/>
    <property type="evidence" value="ECO:0007669"/>
    <property type="project" value="UniProtKB-KW"/>
</dbReference>
<dbReference type="Gene3D" id="3.10.450.80">
    <property type="match status" value="1"/>
</dbReference>
<dbReference type="GO" id="GO:0006412">
    <property type="term" value="P:translation"/>
    <property type="evidence" value="ECO:0007669"/>
    <property type="project" value="InterPro"/>
</dbReference>
<dbReference type="AlphaFoldDB" id="A0A0L0DIC1"/>
<dbReference type="RefSeq" id="XP_013755712.1">
    <property type="nucleotide sequence ID" value="XM_013900258.1"/>
</dbReference>
<dbReference type="GeneID" id="25566748"/>
<dbReference type="InterPro" id="IPR011332">
    <property type="entry name" value="Ribosomal_zn-bd"/>
</dbReference>
<comment type="similarity">
    <text evidence="1 4">Belongs to the eukaryotic ribosomal protein eL42 family.</text>
</comment>
<sequence length="106" mass="12183">MVNVPKTRNTYCRAAACKKHQLHKVTQYKTGKASIFAQGKRRYDRKQKGFGGQTKPIFHKNAKTTKKITLRLECTKCKARHMKVLKRCKKFELGGEKKVKGAALQF</sequence>
<dbReference type="eggNOG" id="KOG3464">
    <property type="taxonomic scope" value="Eukaryota"/>
</dbReference>
<dbReference type="PROSITE" id="PS01172">
    <property type="entry name" value="RIBOSOMAL_L44E"/>
    <property type="match status" value="1"/>
</dbReference>
<dbReference type="SUPFAM" id="SSF57829">
    <property type="entry name" value="Zn-binding ribosomal proteins"/>
    <property type="match status" value="1"/>
</dbReference>
<evidence type="ECO:0000256" key="4">
    <source>
        <dbReference type="RuleBase" id="RU000666"/>
    </source>
</evidence>
<dbReference type="STRING" id="461836.A0A0L0DIC1"/>
<evidence type="ECO:0000256" key="3">
    <source>
        <dbReference type="ARBA" id="ARBA00023274"/>
    </source>
</evidence>
<dbReference type="OMA" id="CKKHTIH"/>
<dbReference type="InterPro" id="IPR000552">
    <property type="entry name" value="Ribosomal_eL44"/>
</dbReference>
<dbReference type="EMBL" id="GL349470">
    <property type="protein sequence ID" value="KNC51851.1"/>
    <property type="molecule type" value="Genomic_DNA"/>
</dbReference>
<keyword evidence="6" id="KW-1185">Reference proteome</keyword>
<dbReference type="FunFam" id="3.10.450.80:FF:000001">
    <property type="entry name" value="60S ribosomal protein L44"/>
    <property type="match status" value="1"/>
</dbReference>
<organism evidence="5 6">
    <name type="scientific">Thecamonas trahens ATCC 50062</name>
    <dbReference type="NCBI Taxonomy" id="461836"/>
    <lineage>
        <taxon>Eukaryota</taxon>
        <taxon>Apusozoa</taxon>
        <taxon>Apusomonadida</taxon>
        <taxon>Apusomonadidae</taxon>
        <taxon>Thecamonas</taxon>
    </lineage>
</organism>
<proteinExistence type="inferred from homology"/>
<keyword evidence="3 4" id="KW-0687">Ribonucleoprotein</keyword>
<evidence type="ECO:0000313" key="5">
    <source>
        <dbReference type="EMBL" id="KNC51851.1"/>
    </source>
</evidence>
<name>A0A0L0DIC1_THETB</name>
<dbReference type="Proteomes" id="UP000054408">
    <property type="component" value="Unassembled WGS sequence"/>
</dbReference>
<keyword evidence="2 4" id="KW-0689">Ribosomal protein</keyword>
<protein>
    <submittedName>
        <fullName evidence="5">60S ribosomal protein L44 Q</fullName>
    </submittedName>
</protein>
<evidence type="ECO:0000313" key="6">
    <source>
        <dbReference type="Proteomes" id="UP000054408"/>
    </source>
</evidence>
<dbReference type="InterPro" id="IPR053708">
    <property type="entry name" value="Ribosomal_LSU_eL42"/>
</dbReference>
<gene>
    <name evidence="5" type="ORF">AMSG_07943</name>
</gene>
<evidence type="ECO:0000256" key="2">
    <source>
        <dbReference type="ARBA" id="ARBA00022980"/>
    </source>
</evidence>
<dbReference type="OrthoDB" id="2967263at2759"/>
<dbReference type="GO" id="GO:0003735">
    <property type="term" value="F:structural constituent of ribosome"/>
    <property type="evidence" value="ECO:0007669"/>
    <property type="project" value="InterPro"/>
</dbReference>
<reference evidence="5 6" key="1">
    <citation type="submission" date="2010-05" db="EMBL/GenBank/DDBJ databases">
        <title>The Genome Sequence of Thecamonas trahens ATCC 50062.</title>
        <authorList>
            <consortium name="The Broad Institute Genome Sequencing Platform"/>
            <person name="Russ C."/>
            <person name="Cuomo C."/>
            <person name="Shea T."/>
            <person name="Young S.K."/>
            <person name="Zeng Q."/>
            <person name="Koehrsen M."/>
            <person name="Haas B."/>
            <person name="Borodovsky M."/>
            <person name="Guigo R."/>
            <person name="Alvarado L."/>
            <person name="Berlin A."/>
            <person name="Bochicchio J."/>
            <person name="Borenstein D."/>
            <person name="Chapman S."/>
            <person name="Chen Z."/>
            <person name="Freedman E."/>
            <person name="Gellesch M."/>
            <person name="Goldberg J."/>
            <person name="Griggs A."/>
            <person name="Gujja S."/>
            <person name="Heilman E."/>
            <person name="Heiman D."/>
            <person name="Hepburn T."/>
            <person name="Howarth C."/>
            <person name="Jen D."/>
            <person name="Larson L."/>
            <person name="Mehta T."/>
            <person name="Park D."/>
            <person name="Pearson M."/>
            <person name="Roberts A."/>
            <person name="Saif S."/>
            <person name="Shenoy N."/>
            <person name="Sisk P."/>
            <person name="Stolte C."/>
            <person name="Sykes S."/>
            <person name="Thomson T."/>
            <person name="Walk T."/>
            <person name="White J."/>
            <person name="Yandava C."/>
            <person name="Burger G."/>
            <person name="Gray M.W."/>
            <person name="Holland P.W.H."/>
            <person name="King N."/>
            <person name="Lang F.B.F."/>
            <person name="Roger A.J."/>
            <person name="Ruiz-Trillo I."/>
            <person name="Lander E."/>
            <person name="Nusbaum C."/>
        </authorList>
    </citation>
    <scope>NUCLEOTIDE SEQUENCE [LARGE SCALE GENOMIC DNA]</scope>
    <source>
        <strain evidence="5 6">ATCC 50062</strain>
    </source>
</reference>
<evidence type="ECO:0000256" key="1">
    <source>
        <dbReference type="ARBA" id="ARBA00009364"/>
    </source>
</evidence>
<dbReference type="PANTHER" id="PTHR10369">
    <property type="entry name" value="60S RIBOSOMAL PROTEIN L36A/L44"/>
    <property type="match status" value="1"/>
</dbReference>
<dbReference type="Pfam" id="PF00935">
    <property type="entry name" value="Ribosomal_L44"/>
    <property type="match status" value="1"/>
</dbReference>
<accession>A0A0L0DIC1</accession>